<dbReference type="EMBL" id="CALNXJ010000008">
    <property type="protein sequence ID" value="CAH3045777.1"/>
    <property type="molecule type" value="Genomic_DNA"/>
</dbReference>
<evidence type="ECO:0000313" key="3">
    <source>
        <dbReference type="Proteomes" id="UP001159428"/>
    </source>
</evidence>
<gene>
    <name evidence="2" type="ORF">PMEA_00032883</name>
</gene>
<feature type="signal peptide" evidence="1">
    <location>
        <begin position="1"/>
        <end position="19"/>
    </location>
</feature>
<dbReference type="Proteomes" id="UP001159428">
    <property type="component" value="Unassembled WGS sequence"/>
</dbReference>
<sequence length="139" mass="16217">MVFKRTILFLALGLSFCQTESKYLLHPKFRGMIMENSFDEASGRCQYLDHRYDEGQVMVPDDKCNYQCTCYVSEYFVGFLCEPLCHRYIDYIDCMPGYEMKSRRVPAGPLEFGCECKVLECVPSFDIESFLNSRKLQGM</sequence>
<protein>
    <submittedName>
        <fullName evidence="2">Uncharacterized protein</fullName>
    </submittedName>
</protein>
<feature type="chain" id="PRO_5043336687" evidence="1">
    <location>
        <begin position="20"/>
        <end position="139"/>
    </location>
</feature>
<evidence type="ECO:0000256" key="1">
    <source>
        <dbReference type="SAM" id="SignalP"/>
    </source>
</evidence>
<reference evidence="2 3" key="1">
    <citation type="submission" date="2022-05" db="EMBL/GenBank/DDBJ databases">
        <authorList>
            <consortium name="Genoscope - CEA"/>
            <person name="William W."/>
        </authorList>
    </citation>
    <scope>NUCLEOTIDE SEQUENCE [LARGE SCALE GENOMIC DNA]</scope>
</reference>
<accession>A0AAU9W709</accession>
<dbReference type="AlphaFoldDB" id="A0AAU9W709"/>
<keyword evidence="1" id="KW-0732">Signal</keyword>
<comment type="caution">
    <text evidence="2">The sequence shown here is derived from an EMBL/GenBank/DDBJ whole genome shotgun (WGS) entry which is preliminary data.</text>
</comment>
<proteinExistence type="predicted"/>
<evidence type="ECO:0000313" key="2">
    <source>
        <dbReference type="EMBL" id="CAH3045777.1"/>
    </source>
</evidence>
<organism evidence="2 3">
    <name type="scientific">Pocillopora meandrina</name>
    <dbReference type="NCBI Taxonomy" id="46732"/>
    <lineage>
        <taxon>Eukaryota</taxon>
        <taxon>Metazoa</taxon>
        <taxon>Cnidaria</taxon>
        <taxon>Anthozoa</taxon>
        <taxon>Hexacorallia</taxon>
        <taxon>Scleractinia</taxon>
        <taxon>Astrocoeniina</taxon>
        <taxon>Pocilloporidae</taxon>
        <taxon>Pocillopora</taxon>
    </lineage>
</organism>
<name>A0AAU9W709_9CNID</name>
<keyword evidence="3" id="KW-1185">Reference proteome</keyword>